<feature type="domain" description="MurNAc-LAA" evidence="3">
    <location>
        <begin position="396"/>
        <end position="510"/>
    </location>
</feature>
<proteinExistence type="predicted"/>
<dbReference type="GO" id="GO:0030288">
    <property type="term" value="C:outer membrane-bounded periplasmic space"/>
    <property type="evidence" value="ECO:0007669"/>
    <property type="project" value="TreeGrafter"/>
</dbReference>
<dbReference type="PANTHER" id="PTHR30404">
    <property type="entry name" value="N-ACETYLMURAMOYL-L-ALANINE AMIDASE"/>
    <property type="match status" value="1"/>
</dbReference>
<keyword evidence="2" id="KW-0472">Membrane</keyword>
<dbReference type="AlphaFoldDB" id="A0A7C9LP20"/>
<feature type="transmembrane region" description="Helical" evidence="2">
    <location>
        <begin position="39"/>
        <end position="58"/>
    </location>
</feature>
<dbReference type="CDD" id="cd02696">
    <property type="entry name" value="MurNAc-LAA"/>
    <property type="match status" value="1"/>
</dbReference>
<gene>
    <name evidence="4" type="ORF">GO986_22240</name>
</gene>
<reference evidence="4 5" key="1">
    <citation type="submission" date="2019-12" db="EMBL/GenBank/DDBJ databases">
        <title>Deinococcus sp. HMF7620 Genome sequencing and assembly.</title>
        <authorList>
            <person name="Kang H."/>
            <person name="Kim H."/>
            <person name="Joh K."/>
        </authorList>
    </citation>
    <scope>NUCLEOTIDE SEQUENCE [LARGE SCALE GENOMIC DNA]</scope>
    <source>
        <strain evidence="4 5">HMF7620</strain>
    </source>
</reference>
<keyword evidence="2" id="KW-1133">Transmembrane helix</keyword>
<keyword evidence="4" id="KW-0482">Metalloprotease</keyword>
<organism evidence="4 5">
    <name type="scientific">Deinococcus arboris</name>
    <dbReference type="NCBI Taxonomy" id="2682977"/>
    <lineage>
        <taxon>Bacteria</taxon>
        <taxon>Thermotogati</taxon>
        <taxon>Deinococcota</taxon>
        <taxon>Deinococci</taxon>
        <taxon>Deinococcales</taxon>
        <taxon>Deinococcaceae</taxon>
        <taxon>Deinococcus</taxon>
    </lineage>
</organism>
<dbReference type="GO" id="GO:0006508">
    <property type="term" value="P:proteolysis"/>
    <property type="evidence" value="ECO:0007669"/>
    <property type="project" value="UniProtKB-KW"/>
</dbReference>
<dbReference type="Gene3D" id="3.30.2010.10">
    <property type="entry name" value="Metalloproteases ('zincins'), catalytic domain"/>
    <property type="match status" value="1"/>
</dbReference>
<keyword evidence="4" id="KW-0645">Protease</keyword>
<keyword evidence="1" id="KW-0378">Hydrolase</keyword>
<dbReference type="Gene3D" id="3.40.630.40">
    <property type="entry name" value="Zn-dependent exopeptidases"/>
    <property type="match status" value="1"/>
</dbReference>
<dbReference type="SMART" id="SM00646">
    <property type="entry name" value="Ami_3"/>
    <property type="match status" value="1"/>
</dbReference>
<dbReference type="Pfam" id="PF05569">
    <property type="entry name" value="Peptidase_M56"/>
    <property type="match status" value="1"/>
</dbReference>
<protein>
    <submittedName>
        <fullName evidence="4">M48 family metalloprotease</fullName>
    </submittedName>
</protein>
<comment type="caution">
    <text evidence="4">The sequence shown here is derived from an EMBL/GenBank/DDBJ whole genome shotgun (WGS) entry which is preliminary data.</text>
</comment>
<dbReference type="EMBL" id="WQLB01000067">
    <property type="protein sequence ID" value="MVN89458.1"/>
    <property type="molecule type" value="Genomic_DNA"/>
</dbReference>
<accession>A0A7C9LP20</accession>
<dbReference type="GO" id="GO:0008237">
    <property type="term" value="F:metallopeptidase activity"/>
    <property type="evidence" value="ECO:0007669"/>
    <property type="project" value="UniProtKB-KW"/>
</dbReference>
<dbReference type="Pfam" id="PF01520">
    <property type="entry name" value="Amidase_3"/>
    <property type="match status" value="1"/>
</dbReference>
<keyword evidence="2" id="KW-0812">Transmembrane</keyword>
<dbReference type="GO" id="GO:0009253">
    <property type="term" value="P:peptidoglycan catabolic process"/>
    <property type="evidence" value="ECO:0007669"/>
    <property type="project" value="InterPro"/>
</dbReference>
<dbReference type="GO" id="GO:0008745">
    <property type="term" value="F:N-acetylmuramoyl-L-alanine amidase activity"/>
    <property type="evidence" value="ECO:0007669"/>
    <property type="project" value="InterPro"/>
</dbReference>
<keyword evidence="5" id="KW-1185">Reference proteome</keyword>
<evidence type="ECO:0000259" key="3">
    <source>
        <dbReference type="SMART" id="SM00646"/>
    </source>
</evidence>
<feature type="transmembrane region" description="Helical" evidence="2">
    <location>
        <begin position="308"/>
        <end position="329"/>
    </location>
</feature>
<dbReference type="Proteomes" id="UP000483286">
    <property type="component" value="Unassembled WGS sequence"/>
</dbReference>
<dbReference type="CDD" id="cd07341">
    <property type="entry name" value="M56_BlaR1_MecR1_like"/>
    <property type="match status" value="1"/>
</dbReference>
<dbReference type="RefSeq" id="WP_157461717.1">
    <property type="nucleotide sequence ID" value="NZ_WQLB01000067.1"/>
</dbReference>
<feature type="transmembrane region" description="Helical" evidence="2">
    <location>
        <begin position="6"/>
        <end position="27"/>
    </location>
</feature>
<dbReference type="InterPro" id="IPR002508">
    <property type="entry name" value="MurNAc-LAA_cat"/>
</dbReference>
<evidence type="ECO:0000256" key="2">
    <source>
        <dbReference type="SAM" id="Phobius"/>
    </source>
</evidence>
<dbReference type="SUPFAM" id="SSF53187">
    <property type="entry name" value="Zn-dependent exopeptidases"/>
    <property type="match status" value="1"/>
</dbReference>
<sequence length="514" mass="55421">MTAVISLLVTYLLHSTLILGSALILVRFSPFRPAAVRDLLLRGALCLPLLTAGVGPVFSGQAGPTTAAKPTTSVRPQTVFPEQSEMAAHSAPSEGQPGLWRVQVSDTAPLWLALVVWVSLGCAGVRVGVAWWLVRSRLGRVVEDRALTLQVEQLAAVARGPAAHLRWADIAVPCALGRRTILLPPNIIERLSPRELTAVLAHEYAHLRRHDPLWTLGLSVLAQVLWLQPLNRWALTAWRRASEECCDHWAARSTEPRALAQALLRLTEPGHAHSHSWPLLTSAAIGSTHLMQRMTALMRPLEAPMNRLHVAVLAGFPLLLWAFISPLALAVTPAAPHGVVVLDAGHGGDDPGVVGFVREKDVTLALALQLQAQLEKGGVQVILTRRGDERPAFEERLRLARQPARLFLSLHTDASPDAQSSGVRAYVSSVAQPHEQTSRAVAGQLLDAVTLATGAKNLGVQPMDYSVLTKASVPAVLFSVGFATNPQEGRQLQNASYQKLLSTALARSVLTALR</sequence>
<evidence type="ECO:0000313" key="4">
    <source>
        <dbReference type="EMBL" id="MVN89458.1"/>
    </source>
</evidence>
<dbReference type="InterPro" id="IPR008756">
    <property type="entry name" value="Peptidase_M56"/>
</dbReference>
<name>A0A7C9LP20_9DEIO</name>
<dbReference type="PANTHER" id="PTHR30404:SF0">
    <property type="entry name" value="N-ACETYLMURAMOYL-L-ALANINE AMIDASE AMIC"/>
    <property type="match status" value="1"/>
</dbReference>
<dbReference type="InterPro" id="IPR050695">
    <property type="entry name" value="N-acetylmuramoyl_amidase_3"/>
</dbReference>
<evidence type="ECO:0000256" key="1">
    <source>
        <dbReference type="ARBA" id="ARBA00022801"/>
    </source>
</evidence>
<evidence type="ECO:0000313" key="5">
    <source>
        <dbReference type="Proteomes" id="UP000483286"/>
    </source>
</evidence>
<feature type="transmembrane region" description="Helical" evidence="2">
    <location>
        <begin position="110"/>
        <end position="134"/>
    </location>
</feature>